<feature type="compositionally biased region" description="Polar residues" evidence="6">
    <location>
        <begin position="21"/>
        <end position="33"/>
    </location>
</feature>
<feature type="transmembrane region" description="Helical" evidence="7">
    <location>
        <begin position="330"/>
        <end position="350"/>
    </location>
</feature>
<dbReference type="GO" id="GO:0016020">
    <property type="term" value="C:membrane"/>
    <property type="evidence" value="ECO:0007669"/>
    <property type="project" value="InterPro"/>
</dbReference>
<dbReference type="VEuPathDB" id="FungiDB:SPPG_06686"/>
<dbReference type="RefSeq" id="XP_016606330.1">
    <property type="nucleotide sequence ID" value="XM_016754888.1"/>
</dbReference>
<keyword evidence="4 7" id="KW-1133">Transmembrane helix</keyword>
<feature type="transmembrane region" description="Helical" evidence="7">
    <location>
        <begin position="263"/>
        <end position="288"/>
    </location>
</feature>
<comment type="subcellular location">
    <subcellularLocation>
        <location evidence="1">Endomembrane system</location>
        <topology evidence="1">Multi-pass membrane protein</topology>
    </subcellularLocation>
</comment>
<organism evidence="9 10">
    <name type="scientific">Spizellomyces punctatus (strain DAOM BR117)</name>
    <dbReference type="NCBI Taxonomy" id="645134"/>
    <lineage>
        <taxon>Eukaryota</taxon>
        <taxon>Fungi</taxon>
        <taxon>Fungi incertae sedis</taxon>
        <taxon>Chytridiomycota</taxon>
        <taxon>Chytridiomycota incertae sedis</taxon>
        <taxon>Chytridiomycetes</taxon>
        <taxon>Spizellomycetales</taxon>
        <taxon>Spizellomycetaceae</taxon>
        <taxon>Spizellomyces</taxon>
    </lineage>
</organism>
<dbReference type="SUPFAM" id="SSF103473">
    <property type="entry name" value="MFS general substrate transporter"/>
    <property type="match status" value="1"/>
</dbReference>
<keyword evidence="10" id="KW-1185">Reference proteome</keyword>
<feature type="transmembrane region" description="Helical" evidence="7">
    <location>
        <begin position="199"/>
        <end position="219"/>
    </location>
</feature>
<dbReference type="PIRSF" id="PIRSF002808">
    <property type="entry name" value="Hexose_phosphate_transp"/>
    <property type="match status" value="1"/>
</dbReference>
<dbReference type="GeneID" id="27689975"/>
<dbReference type="Gene3D" id="1.20.1250.20">
    <property type="entry name" value="MFS general substrate transporter like domains"/>
    <property type="match status" value="2"/>
</dbReference>
<evidence type="ECO:0000256" key="4">
    <source>
        <dbReference type="ARBA" id="ARBA00022989"/>
    </source>
</evidence>
<dbReference type="OrthoDB" id="2985014at2759"/>
<keyword evidence="5 7" id="KW-0472">Membrane</keyword>
<dbReference type="EMBL" id="KQ257461">
    <property type="protein sequence ID" value="KNC98290.1"/>
    <property type="molecule type" value="Genomic_DNA"/>
</dbReference>
<dbReference type="OMA" id="YAGIFGM"/>
<evidence type="ECO:0000259" key="8">
    <source>
        <dbReference type="PROSITE" id="PS50850"/>
    </source>
</evidence>
<dbReference type="InterPro" id="IPR000849">
    <property type="entry name" value="Sugar_P_transporter"/>
</dbReference>
<dbReference type="PANTHER" id="PTHR43826">
    <property type="entry name" value="GLUCOSE-6-PHOSPHATE EXCHANGER SLC37A4"/>
    <property type="match status" value="1"/>
</dbReference>
<accession>A0A0L0H9Q7</accession>
<proteinExistence type="inferred from homology"/>
<dbReference type="InterPro" id="IPR036259">
    <property type="entry name" value="MFS_trans_sf"/>
</dbReference>
<dbReference type="InterPro" id="IPR051337">
    <property type="entry name" value="OPA_Antiporter"/>
</dbReference>
<dbReference type="GO" id="GO:0061513">
    <property type="term" value="F:glucose 6-phosphate:phosphate antiporter activity"/>
    <property type="evidence" value="ECO:0007669"/>
    <property type="project" value="TreeGrafter"/>
</dbReference>
<protein>
    <recommendedName>
        <fullName evidence="8">Major facilitator superfamily (MFS) profile domain-containing protein</fullName>
    </recommendedName>
</protein>
<evidence type="ECO:0000256" key="7">
    <source>
        <dbReference type="SAM" id="Phobius"/>
    </source>
</evidence>
<dbReference type="STRING" id="645134.A0A0L0H9Q7"/>
<dbReference type="AlphaFoldDB" id="A0A0L0H9Q7"/>
<feature type="transmembrane region" description="Helical" evidence="7">
    <location>
        <begin position="441"/>
        <end position="463"/>
    </location>
</feature>
<dbReference type="InParanoid" id="A0A0L0H9Q7"/>
<dbReference type="InterPro" id="IPR011701">
    <property type="entry name" value="MFS"/>
</dbReference>
<feature type="transmembrane region" description="Helical" evidence="7">
    <location>
        <begin position="81"/>
        <end position="101"/>
    </location>
</feature>
<gene>
    <name evidence="9" type="ORF">SPPG_06686</name>
</gene>
<feature type="transmembrane region" description="Helical" evidence="7">
    <location>
        <begin position="108"/>
        <end position="126"/>
    </location>
</feature>
<dbReference type="InterPro" id="IPR020846">
    <property type="entry name" value="MFS_dom"/>
</dbReference>
<feature type="transmembrane region" description="Helical" evidence="7">
    <location>
        <begin position="42"/>
        <end position="61"/>
    </location>
</feature>
<reference evidence="9 10" key="1">
    <citation type="submission" date="2009-08" db="EMBL/GenBank/DDBJ databases">
        <title>The Genome Sequence of Spizellomyces punctatus strain DAOM BR117.</title>
        <authorList>
            <consortium name="The Broad Institute Genome Sequencing Platform"/>
            <person name="Russ C."/>
            <person name="Cuomo C."/>
            <person name="Shea T."/>
            <person name="Young S.K."/>
            <person name="Zeng Q."/>
            <person name="Koehrsen M."/>
            <person name="Haas B."/>
            <person name="Borodovsky M."/>
            <person name="Guigo R."/>
            <person name="Alvarado L."/>
            <person name="Berlin A."/>
            <person name="Bochicchio J."/>
            <person name="Borenstein D."/>
            <person name="Chapman S."/>
            <person name="Chen Z."/>
            <person name="Engels R."/>
            <person name="Freedman E."/>
            <person name="Gellesch M."/>
            <person name="Goldberg J."/>
            <person name="Griggs A."/>
            <person name="Gujja S."/>
            <person name="Heiman D."/>
            <person name="Hepburn T."/>
            <person name="Howarth C."/>
            <person name="Jen D."/>
            <person name="Larson L."/>
            <person name="Lewis B."/>
            <person name="Mehta T."/>
            <person name="Park D."/>
            <person name="Pearson M."/>
            <person name="Roberts A."/>
            <person name="Saif S."/>
            <person name="Shenoy N."/>
            <person name="Sisk P."/>
            <person name="Stolte C."/>
            <person name="Sykes S."/>
            <person name="Thomson T."/>
            <person name="Walk T."/>
            <person name="White J."/>
            <person name="Yandava C."/>
            <person name="Burger G."/>
            <person name="Gray M.W."/>
            <person name="Holland P.W.H."/>
            <person name="King N."/>
            <person name="Lang F.B.F."/>
            <person name="Roger A.J."/>
            <person name="Ruiz-Trillo I."/>
            <person name="Lander E."/>
            <person name="Nusbaum C."/>
        </authorList>
    </citation>
    <scope>NUCLEOTIDE SEQUENCE [LARGE SCALE GENOMIC DNA]</scope>
    <source>
        <strain evidence="9 10">DAOM BR117</strain>
    </source>
</reference>
<feature type="region of interest" description="Disordered" evidence="6">
    <location>
        <begin position="1"/>
        <end position="33"/>
    </location>
</feature>
<dbReference type="PROSITE" id="PS50850">
    <property type="entry name" value="MFS"/>
    <property type="match status" value="1"/>
</dbReference>
<evidence type="ECO:0000256" key="6">
    <source>
        <dbReference type="SAM" id="MobiDB-lite"/>
    </source>
</evidence>
<name>A0A0L0H9Q7_SPIPD</name>
<dbReference type="eggNOG" id="KOG2533">
    <property type="taxonomic scope" value="Eukaryota"/>
</dbReference>
<dbReference type="PANTHER" id="PTHR43826:SF8">
    <property type="entry name" value="MAJOR FACILITATOR SUPERFAMILY (MFS) PROFILE DOMAIN-CONTAINING PROTEIN"/>
    <property type="match status" value="1"/>
</dbReference>
<dbReference type="GO" id="GO:0035435">
    <property type="term" value="P:phosphate ion transmembrane transport"/>
    <property type="evidence" value="ECO:0007669"/>
    <property type="project" value="TreeGrafter"/>
</dbReference>
<evidence type="ECO:0000313" key="10">
    <source>
        <dbReference type="Proteomes" id="UP000053201"/>
    </source>
</evidence>
<feature type="transmembrane region" description="Helical" evidence="7">
    <location>
        <begin position="300"/>
        <end position="321"/>
    </location>
</feature>
<evidence type="ECO:0000256" key="3">
    <source>
        <dbReference type="ARBA" id="ARBA00022692"/>
    </source>
</evidence>
<dbReference type="GO" id="GO:0012505">
    <property type="term" value="C:endomembrane system"/>
    <property type="evidence" value="ECO:0007669"/>
    <property type="project" value="UniProtKB-SubCell"/>
</dbReference>
<feature type="transmembrane region" description="Helical" evidence="7">
    <location>
        <begin position="408"/>
        <end position="429"/>
    </location>
</feature>
<dbReference type="Pfam" id="PF07690">
    <property type="entry name" value="MFS_1"/>
    <property type="match status" value="1"/>
</dbReference>
<comment type="similarity">
    <text evidence="2">Belongs to the major facilitator superfamily. Organophosphate:Pi antiporter (OPA) (TC 2.A.1.4) family.</text>
</comment>
<feature type="transmembrane region" description="Helical" evidence="7">
    <location>
        <begin position="370"/>
        <end position="388"/>
    </location>
</feature>
<evidence type="ECO:0000256" key="5">
    <source>
        <dbReference type="ARBA" id="ARBA00023136"/>
    </source>
</evidence>
<evidence type="ECO:0000313" key="9">
    <source>
        <dbReference type="EMBL" id="KNC98290.1"/>
    </source>
</evidence>
<dbReference type="Proteomes" id="UP000053201">
    <property type="component" value="Unassembled WGS sequence"/>
</dbReference>
<keyword evidence="3 7" id="KW-0812">Transmembrane</keyword>
<evidence type="ECO:0000256" key="2">
    <source>
        <dbReference type="ARBA" id="ARBA00009598"/>
    </source>
</evidence>
<evidence type="ECO:0000256" key="1">
    <source>
        <dbReference type="ARBA" id="ARBA00004127"/>
    </source>
</evidence>
<sequence>MEHHHRRPHERTPLIRGANGRQGNQENKVSQDSPDYKRWQRLMLTLLVVAYTGYYFCKTNLPLAIPDLEKKEGVTRTDISSILASGYVLYLIGKFMSGYLIDKFGGKATLLAGLIGSIVTTVLFTFKLHPVWFAILRGLNQLCSSVGWGACVKTVRGWYEPSRAAHAVAVASLAETAGDAVVRVTLGLTLVAGVSWNQMFYISAAIAAVMLIPSCFVPASPQTKGFDGPQEQNQAAREAMRDRSVYTEGSGGGLRPFLKNTRVWLLSFELLGVVLIRESFASFVSALIASEIKLSTGYSAVASAIFPTLGAVSAMGGGILLDKTRQNRRALIPLVSLTGLAAALLGMWAVTPSNAGESLSVYGNDTLSPQQMALFLGMIGLVAVFLFAPKVIFDGAFVMDLAGGPEHLGSMTAFVTGVGYLGGCISPFVSGALADSKGWPTAILGLAGIASTIAAASAVYWFLDLKKLKETSRDEESLVPED</sequence>
<feature type="domain" description="Major facilitator superfamily (MFS) profile" evidence="8">
    <location>
        <begin position="43"/>
        <end position="469"/>
    </location>
</feature>